<feature type="region of interest" description="Disordered" evidence="1">
    <location>
        <begin position="40"/>
        <end position="130"/>
    </location>
</feature>
<reference evidence="2" key="1">
    <citation type="submission" date="2022-08" db="EMBL/GenBank/DDBJ databases">
        <authorList>
            <consortium name="DOE Joint Genome Institute"/>
            <person name="Min B."/>
            <person name="Riley R."/>
            <person name="Sierra-Patev S."/>
            <person name="Naranjo-Ortiz M."/>
            <person name="Looney B."/>
            <person name="Konkel Z."/>
            <person name="Slot J.C."/>
            <person name="Sakamoto Y."/>
            <person name="Steenwyk J.L."/>
            <person name="Rokas A."/>
            <person name="Carro J."/>
            <person name="Camarero S."/>
            <person name="Ferreira P."/>
            <person name="Molpeceres G."/>
            <person name="Ruiz-Duenas F.J."/>
            <person name="Serrano A."/>
            <person name="Henrissat B."/>
            <person name="Drula E."/>
            <person name="Hughes K.W."/>
            <person name="Mata J.L."/>
            <person name="Ishikawa N.K."/>
            <person name="Vargas-Isla R."/>
            <person name="Ushijima S."/>
            <person name="Smith C.A."/>
            <person name="Ahrendt S."/>
            <person name="Andreopoulos W."/>
            <person name="He G."/>
            <person name="Labutti K."/>
            <person name="Lipzen A."/>
            <person name="Ng V."/>
            <person name="Sandor L."/>
            <person name="Barry K."/>
            <person name="Martinez A.T."/>
            <person name="Xiao Y."/>
            <person name="Gibbons J.G."/>
            <person name="Terashima K."/>
            <person name="Hibbett D.S."/>
            <person name="Grigoriev I.V."/>
        </authorList>
    </citation>
    <scope>NUCLEOTIDE SEQUENCE</scope>
    <source>
        <strain evidence="2">Sp2 HRB7682 ss15</strain>
    </source>
</reference>
<gene>
    <name evidence="2" type="ORF">C8J55DRAFT_484936</name>
</gene>
<organism evidence="2 3">
    <name type="scientific">Lentinula lateritia</name>
    <dbReference type="NCBI Taxonomy" id="40482"/>
    <lineage>
        <taxon>Eukaryota</taxon>
        <taxon>Fungi</taxon>
        <taxon>Dikarya</taxon>
        <taxon>Basidiomycota</taxon>
        <taxon>Agaricomycotina</taxon>
        <taxon>Agaricomycetes</taxon>
        <taxon>Agaricomycetidae</taxon>
        <taxon>Agaricales</taxon>
        <taxon>Marasmiineae</taxon>
        <taxon>Omphalotaceae</taxon>
        <taxon>Lentinula</taxon>
    </lineage>
</organism>
<evidence type="ECO:0000313" key="3">
    <source>
        <dbReference type="Proteomes" id="UP001150238"/>
    </source>
</evidence>
<feature type="compositionally biased region" description="Polar residues" evidence="1">
    <location>
        <begin position="54"/>
        <end position="82"/>
    </location>
</feature>
<reference evidence="2" key="2">
    <citation type="journal article" date="2023" name="Proc. Natl. Acad. Sci. U.S.A.">
        <title>A global phylogenomic analysis of the shiitake genus Lentinula.</title>
        <authorList>
            <person name="Sierra-Patev S."/>
            <person name="Min B."/>
            <person name="Naranjo-Ortiz M."/>
            <person name="Looney B."/>
            <person name="Konkel Z."/>
            <person name="Slot J.C."/>
            <person name="Sakamoto Y."/>
            <person name="Steenwyk J.L."/>
            <person name="Rokas A."/>
            <person name="Carro J."/>
            <person name="Camarero S."/>
            <person name="Ferreira P."/>
            <person name="Molpeceres G."/>
            <person name="Ruiz-Duenas F.J."/>
            <person name="Serrano A."/>
            <person name="Henrissat B."/>
            <person name="Drula E."/>
            <person name="Hughes K.W."/>
            <person name="Mata J.L."/>
            <person name="Ishikawa N.K."/>
            <person name="Vargas-Isla R."/>
            <person name="Ushijima S."/>
            <person name="Smith C.A."/>
            <person name="Donoghue J."/>
            <person name="Ahrendt S."/>
            <person name="Andreopoulos W."/>
            <person name="He G."/>
            <person name="LaButti K."/>
            <person name="Lipzen A."/>
            <person name="Ng V."/>
            <person name="Riley R."/>
            <person name="Sandor L."/>
            <person name="Barry K."/>
            <person name="Martinez A.T."/>
            <person name="Xiao Y."/>
            <person name="Gibbons J.G."/>
            <person name="Terashima K."/>
            <person name="Grigoriev I.V."/>
            <person name="Hibbett D."/>
        </authorList>
    </citation>
    <scope>NUCLEOTIDE SEQUENCE</scope>
    <source>
        <strain evidence="2">Sp2 HRB7682 ss15</strain>
    </source>
</reference>
<feature type="compositionally biased region" description="Basic and acidic residues" evidence="1">
    <location>
        <begin position="105"/>
        <end position="124"/>
    </location>
</feature>
<proteinExistence type="predicted"/>
<name>A0A9W9AYE6_9AGAR</name>
<evidence type="ECO:0000256" key="1">
    <source>
        <dbReference type="SAM" id="MobiDB-lite"/>
    </source>
</evidence>
<evidence type="ECO:0000313" key="2">
    <source>
        <dbReference type="EMBL" id="KAJ4493523.1"/>
    </source>
</evidence>
<accession>A0A9W9AYE6</accession>
<dbReference type="EMBL" id="JANVFS010000003">
    <property type="protein sequence ID" value="KAJ4493523.1"/>
    <property type="molecule type" value="Genomic_DNA"/>
</dbReference>
<sequence>MFKHPKIVFALLKLTSMDDSPESHEQIDTDELEANPLAAESEDELEDFDKRRSITQNLTDRSSSEEFTSSTVDKWHVNNPSIQKEAEKRRKNAERQRVLRAKRKAEKEAANADSEDHSDHEVNRHRPAKKARVQAPIEAVEDVEAEMIAYIRIRKDIVQPAASGFRGKGRQPANPNPNDETLFSSRGPIFVPLATPYDSFLAMISKSLPCPVINIVQNSIQYQAQSPKTSPILPAGSHGYALYDTE</sequence>
<protein>
    <submittedName>
        <fullName evidence="2">Uncharacterized protein</fullName>
    </submittedName>
</protein>
<feature type="region of interest" description="Disordered" evidence="1">
    <location>
        <begin position="164"/>
        <end position="183"/>
    </location>
</feature>
<dbReference type="AlphaFoldDB" id="A0A9W9AYE6"/>
<dbReference type="Proteomes" id="UP001150238">
    <property type="component" value="Unassembled WGS sequence"/>
</dbReference>
<feature type="compositionally biased region" description="Basic and acidic residues" evidence="1">
    <location>
        <begin position="84"/>
        <end position="97"/>
    </location>
</feature>
<comment type="caution">
    <text evidence="2">The sequence shown here is derived from an EMBL/GenBank/DDBJ whole genome shotgun (WGS) entry which is preliminary data.</text>
</comment>